<organism evidence="1 2">
    <name type="scientific">Pseudoramibacter alactolyticus ATCC 23263</name>
    <dbReference type="NCBI Taxonomy" id="887929"/>
    <lineage>
        <taxon>Bacteria</taxon>
        <taxon>Bacillati</taxon>
        <taxon>Bacillota</taxon>
        <taxon>Clostridia</taxon>
        <taxon>Eubacteriales</taxon>
        <taxon>Eubacteriaceae</taxon>
        <taxon>Pseudoramibacter</taxon>
    </lineage>
</organism>
<dbReference type="Proteomes" id="UP000004754">
    <property type="component" value="Unassembled WGS sequence"/>
</dbReference>
<sequence length="42" mass="4697">MDGIGKNEQNSGFILNSENLFKPAAGGKTYLLYENKYKINSE</sequence>
<proteinExistence type="predicted"/>
<gene>
    <name evidence="1" type="ORF">HMP0721_0090</name>
</gene>
<reference evidence="1 2" key="1">
    <citation type="submission" date="2010-12" db="EMBL/GenBank/DDBJ databases">
        <authorList>
            <person name="Muzny D."/>
            <person name="Qin X."/>
            <person name="Deng J."/>
            <person name="Jiang H."/>
            <person name="Liu Y."/>
            <person name="Qu J."/>
            <person name="Song X.-Z."/>
            <person name="Zhang L."/>
            <person name="Thornton R."/>
            <person name="Coyle M."/>
            <person name="Francisco L."/>
            <person name="Jackson L."/>
            <person name="Javaid M."/>
            <person name="Korchina V."/>
            <person name="Kovar C."/>
            <person name="Mata R."/>
            <person name="Mathew T."/>
            <person name="Ngo R."/>
            <person name="Nguyen L."/>
            <person name="Nguyen N."/>
            <person name="Okwuonu G."/>
            <person name="Ongeri F."/>
            <person name="Pham C."/>
            <person name="Simmons D."/>
            <person name="Wilczek-Boney K."/>
            <person name="Hale W."/>
            <person name="Jakkamsetti A."/>
            <person name="Pham P."/>
            <person name="Ruth R."/>
            <person name="San Lucas F."/>
            <person name="Warren J."/>
            <person name="Zhang J."/>
            <person name="Zhao Z."/>
            <person name="Zhou C."/>
            <person name="Zhu D."/>
            <person name="Lee S."/>
            <person name="Bess C."/>
            <person name="Blankenburg K."/>
            <person name="Forbes L."/>
            <person name="Fu Q."/>
            <person name="Gubbala S."/>
            <person name="Hirani K."/>
            <person name="Jayaseelan J.C."/>
            <person name="Lara F."/>
            <person name="Munidasa M."/>
            <person name="Palculict T."/>
            <person name="Patil S."/>
            <person name="Pu L.-L."/>
            <person name="Saada N."/>
            <person name="Tang L."/>
            <person name="Weissenberger G."/>
            <person name="Zhu Y."/>
            <person name="Hemphill L."/>
            <person name="Shang Y."/>
            <person name="Youmans B."/>
            <person name="Ayvaz T."/>
            <person name="Ross M."/>
            <person name="Santibanez J."/>
            <person name="Aqrawi P."/>
            <person name="Gross S."/>
            <person name="Joshi V."/>
            <person name="Fowler G."/>
            <person name="Nazareth L."/>
            <person name="Reid J."/>
            <person name="Worley K."/>
            <person name="Petrosino J."/>
            <person name="Highlander S."/>
            <person name="Gibbs R."/>
        </authorList>
    </citation>
    <scope>NUCLEOTIDE SEQUENCE [LARGE SCALE GENOMIC DNA]</scope>
    <source>
        <strain evidence="1 2">ATCC 23263</strain>
    </source>
</reference>
<dbReference type="HOGENOM" id="CLU_3256471_0_0_9"/>
<dbReference type="STRING" id="887929.HMP0721_0090"/>
<accession>E6MDK8</accession>
<comment type="caution">
    <text evidence="1">The sequence shown here is derived from an EMBL/GenBank/DDBJ whole genome shotgun (WGS) entry which is preliminary data.</text>
</comment>
<evidence type="ECO:0000313" key="2">
    <source>
        <dbReference type="Proteomes" id="UP000004754"/>
    </source>
</evidence>
<dbReference type="AlphaFoldDB" id="E6MDK8"/>
<dbReference type="EMBL" id="AEQN01000004">
    <property type="protein sequence ID" value="EFV02808.1"/>
    <property type="molecule type" value="Genomic_DNA"/>
</dbReference>
<protein>
    <submittedName>
        <fullName evidence="1">Uncharacterized protein</fullName>
    </submittedName>
</protein>
<evidence type="ECO:0000313" key="1">
    <source>
        <dbReference type="EMBL" id="EFV02808.1"/>
    </source>
</evidence>
<name>E6MDK8_9FIRM</name>
<keyword evidence="2" id="KW-1185">Reference proteome</keyword>